<evidence type="ECO:0000313" key="1">
    <source>
        <dbReference type="EMBL" id="KAJ7557499.1"/>
    </source>
</evidence>
<comment type="caution">
    <text evidence="1">The sequence shown here is derived from an EMBL/GenBank/DDBJ whole genome shotgun (WGS) entry which is preliminary data.</text>
</comment>
<accession>A0ACC2DTF7</accession>
<proteinExistence type="predicted"/>
<dbReference type="Proteomes" id="UP001162992">
    <property type="component" value="Chromosome 5"/>
</dbReference>
<dbReference type="EMBL" id="CM055096">
    <property type="protein sequence ID" value="KAJ7557499.1"/>
    <property type="molecule type" value="Genomic_DNA"/>
</dbReference>
<name>A0ACC2DTF7_DIPCM</name>
<reference evidence="2" key="1">
    <citation type="journal article" date="2024" name="Proc. Natl. Acad. Sci. U.S.A.">
        <title>Extraordinary preservation of gene collinearity over three hundred million years revealed in homosporous lycophytes.</title>
        <authorList>
            <person name="Li C."/>
            <person name="Wickell D."/>
            <person name="Kuo L.Y."/>
            <person name="Chen X."/>
            <person name="Nie B."/>
            <person name="Liao X."/>
            <person name="Peng D."/>
            <person name="Ji J."/>
            <person name="Jenkins J."/>
            <person name="Williams M."/>
            <person name="Shu S."/>
            <person name="Plott C."/>
            <person name="Barry K."/>
            <person name="Rajasekar S."/>
            <person name="Grimwood J."/>
            <person name="Han X."/>
            <person name="Sun S."/>
            <person name="Hou Z."/>
            <person name="He W."/>
            <person name="Dai G."/>
            <person name="Sun C."/>
            <person name="Schmutz J."/>
            <person name="Leebens-Mack J.H."/>
            <person name="Li F.W."/>
            <person name="Wang L."/>
        </authorList>
    </citation>
    <scope>NUCLEOTIDE SEQUENCE [LARGE SCALE GENOMIC DNA]</scope>
    <source>
        <strain evidence="2">cv. PW_Plant_1</strain>
    </source>
</reference>
<organism evidence="1 2">
    <name type="scientific">Diphasiastrum complanatum</name>
    <name type="common">Issler's clubmoss</name>
    <name type="synonym">Lycopodium complanatum</name>
    <dbReference type="NCBI Taxonomy" id="34168"/>
    <lineage>
        <taxon>Eukaryota</taxon>
        <taxon>Viridiplantae</taxon>
        <taxon>Streptophyta</taxon>
        <taxon>Embryophyta</taxon>
        <taxon>Tracheophyta</taxon>
        <taxon>Lycopodiopsida</taxon>
        <taxon>Lycopodiales</taxon>
        <taxon>Lycopodiaceae</taxon>
        <taxon>Lycopodioideae</taxon>
        <taxon>Diphasiastrum</taxon>
    </lineage>
</organism>
<sequence length="273" mass="30700">MRKKLSTRFPAARIKKIMQADEEVGKIALATPVLISKALELFLQDLCDQTYNITQKKGAKTMSALHLRQCVQTNAVFDFLRETVSKVPDIGSDAHADERTGPRRRKLSDENDNDTEDEDNKRPKQEFSSSTSCRGRGRGRGRGRRAQNDAIKRNGYVAEKSDVEKSEEAETDMSDRSVQELSTSPVKVIEVETSAPTILAGKQPVRDFDLNMDPDENGDTAFPTENVQKDIVPKWPESSGSGFNVEALHLHLNHNRHYTQDEDDYDCEDDEDG</sequence>
<keyword evidence="2" id="KW-1185">Reference proteome</keyword>
<evidence type="ECO:0000313" key="2">
    <source>
        <dbReference type="Proteomes" id="UP001162992"/>
    </source>
</evidence>
<gene>
    <name evidence="1" type="ORF">O6H91_05G129000</name>
</gene>
<protein>
    <submittedName>
        <fullName evidence="1">Uncharacterized protein</fullName>
    </submittedName>
</protein>